<dbReference type="RefSeq" id="WP_138408251.1">
    <property type="nucleotide sequence ID" value="NZ_QLAE01000012.1"/>
</dbReference>
<dbReference type="AlphaFoldDB" id="A0A5R9QJI3"/>
<accession>A0A5R9QJI3</accession>
<dbReference type="OrthoDB" id="6966321at2"/>
<feature type="compositionally biased region" description="Basic and acidic residues" evidence="1">
    <location>
        <begin position="20"/>
        <end position="66"/>
    </location>
</feature>
<protein>
    <submittedName>
        <fullName evidence="2">Uncharacterized protein</fullName>
    </submittedName>
</protein>
<organism evidence="2 3">
    <name type="scientific">Stutzerimonas nosocomialis</name>
    <dbReference type="NCBI Taxonomy" id="1056496"/>
    <lineage>
        <taxon>Bacteria</taxon>
        <taxon>Pseudomonadati</taxon>
        <taxon>Pseudomonadota</taxon>
        <taxon>Gammaproteobacteria</taxon>
        <taxon>Pseudomonadales</taxon>
        <taxon>Pseudomonadaceae</taxon>
        <taxon>Stutzerimonas</taxon>
    </lineage>
</organism>
<sequence>MSTPWDKATSKAPPTIGEGCVRRYDPEELGEHHGTEFPEAEQLWRRLQEKATEERDSADKTPSKDA</sequence>
<comment type="caution">
    <text evidence="2">The sequence shown here is derived from an EMBL/GenBank/DDBJ whole genome shotgun (WGS) entry which is preliminary data.</text>
</comment>
<feature type="region of interest" description="Disordered" evidence="1">
    <location>
        <begin position="1"/>
        <end position="66"/>
    </location>
</feature>
<dbReference type="EMBL" id="QLAG01000001">
    <property type="protein sequence ID" value="TLX65496.1"/>
    <property type="molecule type" value="Genomic_DNA"/>
</dbReference>
<evidence type="ECO:0000256" key="1">
    <source>
        <dbReference type="SAM" id="MobiDB-lite"/>
    </source>
</evidence>
<dbReference type="Proteomes" id="UP000306753">
    <property type="component" value="Unassembled WGS sequence"/>
</dbReference>
<keyword evidence="3" id="KW-1185">Reference proteome</keyword>
<proteinExistence type="predicted"/>
<reference evidence="2 3" key="1">
    <citation type="journal article" date="2017" name="Eur. J. Clin. Microbiol. Infect. Dis.">
        <title>Uncommonly isolated clinical Pseudomonas: identification and phylogenetic assignation.</title>
        <authorList>
            <person name="Mulet M."/>
            <person name="Gomila M."/>
            <person name="Ramirez A."/>
            <person name="Cardew S."/>
            <person name="Moore E.R."/>
            <person name="Lalucat J."/>
            <person name="Garcia-Valdes E."/>
        </authorList>
    </citation>
    <scope>NUCLEOTIDE SEQUENCE [LARGE SCALE GENOMIC DNA]</scope>
    <source>
        <strain evidence="2 3">SD129</strain>
    </source>
</reference>
<name>A0A5R9QJI3_9GAMM</name>
<evidence type="ECO:0000313" key="3">
    <source>
        <dbReference type="Proteomes" id="UP000306753"/>
    </source>
</evidence>
<evidence type="ECO:0000313" key="2">
    <source>
        <dbReference type="EMBL" id="TLX65496.1"/>
    </source>
</evidence>
<gene>
    <name evidence="2" type="ORF">DN820_01070</name>
</gene>